<comment type="caution">
    <text evidence="5">The sequence shown here is derived from an EMBL/GenBank/DDBJ whole genome shotgun (WGS) entry which is preliminary data.</text>
</comment>
<dbReference type="OrthoDB" id="652091at2759"/>
<keyword evidence="2" id="KW-0479">Metal-binding</keyword>
<keyword evidence="3" id="KW-0408">Iron</keyword>
<dbReference type="GO" id="GO:0004392">
    <property type="term" value="F:heme oxygenase (decyclizing) activity"/>
    <property type="evidence" value="ECO:0007669"/>
    <property type="project" value="InterPro"/>
</dbReference>
<sequence>MQAPLSPPDFSRPISTLVWTSSKKVHDEITHMPYTLRLTRGELSKEEYVFYAMIMYRVYSALEKGLDAHPTNAVLAPTYRPALLHRANRLAEDIACLLDTTQDDWTSHPLYQSLLNSPPEGIRDYVAYLEKLAASKDSMNHSRLLAHAYVRYMGDLSGGQVVKVKTAKAFGLSDNGAGTSFYDFGVLHGSSGSEERASHSELLRIKAWYRQGMNEGVGNSRLLKEIMVQETETAFKYNIRCFEDAAAYKPAGALAPVKKSRRVQERSYAVPGIVAITTTLALAHFVLVVGGFGARSSGGKFGLHCIVPWARGVRGNP</sequence>
<evidence type="ECO:0000256" key="3">
    <source>
        <dbReference type="ARBA" id="ARBA00023004"/>
    </source>
</evidence>
<evidence type="ECO:0000256" key="1">
    <source>
        <dbReference type="ARBA" id="ARBA00022617"/>
    </source>
</evidence>
<dbReference type="AlphaFoldDB" id="A0A074SJV5"/>
<dbReference type="InterPro" id="IPR002051">
    <property type="entry name" value="Haem_Oase"/>
</dbReference>
<reference evidence="5 6" key="1">
    <citation type="submission" date="2013-12" db="EMBL/GenBank/DDBJ databases">
        <authorList>
            <person name="Cubeta M."/>
            <person name="Pakala S."/>
            <person name="Fedorova N."/>
            <person name="Thomas E."/>
            <person name="Dean R."/>
            <person name="Jabaji S."/>
            <person name="Neate S."/>
            <person name="Toda T."/>
            <person name="Tavantzis S."/>
            <person name="Vilgalys R."/>
            <person name="Bharathan N."/>
            <person name="Pakala S."/>
            <person name="Losada L.S."/>
            <person name="Zafar N."/>
            <person name="Nierman W."/>
        </authorList>
    </citation>
    <scope>NUCLEOTIDE SEQUENCE [LARGE SCALE GENOMIC DNA]</scope>
    <source>
        <strain evidence="5 6">123E</strain>
    </source>
</reference>
<accession>A0A074SJV5</accession>
<dbReference type="Gene3D" id="1.20.910.10">
    <property type="entry name" value="Heme oxygenase-like"/>
    <property type="match status" value="1"/>
</dbReference>
<protein>
    <submittedName>
        <fullName evidence="5">Heme oxygenase</fullName>
    </submittedName>
</protein>
<keyword evidence="4" id="KW-1133">Transmembrane helix</keyword>
<dbReference type="EMBL" id="AZST01000271">
    <property type="protein sequence ID" value="KEP50252.1"/>
    <property type="molecule type" value="Genomic_DNA"/>
</dbReference>
<evidence type="ECO:0000313" key="6">
    <source>
        <dbReference type="Proteomes" id="UP000027456"/>
    </source>
</evidence>
<dbReference type="PANTHER" id="PTHR10720:SF0">
    <property type="entry name" value="HEME OXYGENASE"/>
    <property type="match status" value="1"/>
</dbReference>
<dbReference type="SUPFAM" id="SSF48613">
    <property type="entry name" value="Heme oxygenase-like"/>
    <property type="match status" value="1"/>
</dbReference>
<dbReference type="STRING" id="1423351.A0A074SJV5"/>
<dbReference type="HOGENOM" id="CLU_057050_1_0_1"/>
<evidence type="ECO:0000313" key="5">
    <source>
        <dbReference type="EMBL" id="KEP50252.1"/>
    </source>
</evidence>
<name>A0A074SJV5_9AGAM</name>
<dbReference type="Proteomes" id="UP000027456">
    <property type="component" value="Unassembled WGS sequence"/>
</dbReference>
<dbReference type="CDD" id="cd19165">
    <property type="entry name" value="HemeO"/>
    <property type="match status" value="1"/>
</dbReference>
<keyword evidence="4" id="KW-0812">Transmembrane</keyword>
<keyword evidence="6" id="KW-1185">Reference proteome</keyword>
<dbReference type="PANTHER" id="PTHR10720">
    <property type="entry name" value="HEME OXYGENASE"/>
    <property type="match status" value="1"/>
</dbReference>
<gene>
    <name evidence="5" type="ORF">V565_083640</name>
</gene>
<dbReference type="Pfam" id="PF01126">
    <property type="entry name" value="Heme_oxygenase"/>
    <property type="match status" value="1"/>
</dbReference>
<proteinExistence type="predicted"/>
<dbReference type="InterPro" id="IPR016084">
    <property type="entry name" value="Haem_Oase-like_multi-hlx"/>
</dbReference>
<organism evidence="5 6">
    <name type="scientific">Rhizoctonia solani 123E</name>
    <dbReference type="NCBI Taxonomy" id="1423351"/>
    <lineage>
        <taxon>Eukaryota</taxon>
        <taxon>Fungi</taxon>
        <taxon>Dikarya</taxon>
        <taxon>Basidiomycota</taxon>
        <taxon>Agaricomycotina</taxon>
        <taxon>Agaricomycetes</taxon>
        <taxon>Cantharellales</taxon>
        <taxon>Ceratobasidiaceae</taxon>
        <taxon>Rhizoctonia</taxon>
    </lineage>
</organism>
<evidence type="ECO:0000256" key="2">
    <source>
        <dbReference type="ARBA" id="ARBA00022723"/>
    </source>
</evidence>
<keyword evidence="4" id="KW-0472">Membrane</keyword>
<dbReference type="GO" id="GO:0046872">
    <property type="term" value="F:metal ion binding"/>
    <property type="evidence" value="ECO:0007669"/>
    <property type="project" value="UniProtKB-KW"/>
</dbReference>
<keyword evidence="1" id="KW-0349">Heme</keyword>
<evidence type="ECO:0000256" key="4">
    <source>
        <dbReference type="SAM" id="Phobius"/>
    </source>
</evidence>
<dbReference type="InterPro" id="IPR016053">
    <property type="entry name" value="Haem_Oase-like"/>
</dbReference>
<feature type="transmembrane region" description="Helical" evidence="4">
    <location>
        <begin position="268"/>
        <end position="294"/>
    </location>
</feature>
<dbReference type="GO" id="GO:0006788">
    <property type="term" value="P:heme oxidation"/>
    <property type="evidence" value="ECO:0007669"/>
    <property type="project" value="InterPro"/>
</dbReference>